<dbReference type="Proteomes" id="UP001239019">
    <property type="component" value="Unassembled WGS sequence"/>
</dbReference>
<evidence type="ECO:0000313" key="1">
    <source>
        <dbReference type="EMBL" id="MDQ2070141.1"/>
    </source>
</evidence>
<dbReference type="InterPro" id="IPR029044">
    <property type="entry name" value="Nucleotide-diphossugar_trans"/>
</dbReference>
<dbReference type="SUPFAM" id="SSF53756">
    <property type="entry name" value="UDP-Glycosyltransferase/glycogen phosphorylase"/>
    <property type="match status" value="1"/>
</dbReference>
<comment type="caution">
    <text evidence="1">The sequence shown here is derived from an EMBL/GenBank/DDBJ whole genome shotgun (WGS) entry which is preliminary data.</text>
</comment>
<evidence type="ECO:0000313" key="2">
    <source>
        <dbReference type="Proteomes" id="UP001239019"/>
    </source>
</evidence>
<gene>
    <name evidence="1" type="ORF">RBH19_09655</name>
</gene>
<keyword evidence="1" id="KW-0808">Transferase</keyword>
<accession>A0ABU0W819</accession>
<proteinExistence type="predicted"/>
<dbReference type="EC" id="2.4.-.-" evidence="1"/>
<reference evidence="1 2" key="1">
    <citation type="submission" date="2023-08" db="EMBL/GenBank/DDBJ databases">
        <title>Whole-genome sequencing of halo(alkali)philic microorganisms from hypersaline lakes.</title>
        <authorList>
            <person name="Sorokin D.Y."/>
            <person name="Abbas B."/>
            <person name="Merkel A.Y."/>
        </authorList>
    </citation>
    <scope>NUCLEOTIDE SEQUENCE [LARGE SCALE GENOMIC DNA]</scope>
    <source>
        <strain evidence="1 2">AB-CW4</strain>
    </source>
</reference>
<dbReference type="Gene3D" id="3.90.550.10">
    <property type="entry name" value="Spore Coat Polysaccharide Biosynthesis Protein SpsA, Chain A"/>
    <property type="match status" value="1"/>
</dbReference>
<dbReference type="Pfam" id="PF13692">
    <property type="entry name" value="Glyco_trans_1_4"/>
    <property type="match status" value="1"/>
</dbReference>
<dbReference type="GO" id="GO:0016757">
    <property type="term" value="F:glycosyltransferase activity"/>
    <property type="evidence" value="ECO:0007669"/>
    <property type="project" value="UniProtKB-KW"/>
</dbReference>
<dbReference type="EMBL" id="JAVDDT010000006">
    <property type="protein sequence ID" value="MDQ2070141.1"/>
    <property type="molecule type" value="Genomic_DNA"/>
</dbReference>
<sequence>MTREFSLDDSPALSVDCSVWLDMGQSDAALDAFGQLAWLSMLFLLFQSRGLRGVVCLERESVADEVREALEMPSLARCLPEIRCVSGGGLPDVGAEFVAVSDAGRLSGKLLGAFSRFHLFPRGLPVAIDPVLYFELTSGERSFDGLAAVCERLSVSGGRERVASWIAGLRPARPRVALLSSIFNGDEFLDGFLANSAAMAGYEDCEHFLVRAGSRGHEHGALLAHARRHPASVYINLPRDPGLYETWNLCARLATAPLLSNANIDDRRAPEQVSHLAARLEQDLGVDVASAALRVTETPNLEWAASEGLPVWFGSGIDAAYSVGELFKSTSGGLASRNIPHCLPVWRRRLHAFHGYFRERQYGPSADWEFWLRAGAEGVCFTHDTTPLGLYLKRPDSYWRANPEASAFDQRIVARYGALAGRGDRPPLAGPGWPMALWVRELEALAATGACLELVTRLIHGGHRYLRGRAGDAARELVEGLGARYLGMAGFVDWLLDDPRHSAAKIRDLGGVLVCLVDVLHAWRTTPDEGEEREGAALILRDALVDLYSQSGDVRALIGLGLLKRRQGRSSAENGLLRHAHAVDEGAFWSGFQDVYRFERPLDEVTARVESGLRVWDTAETAPARLWFWPDFSEANPYQRLLYRDMVAAGTVVEGLDSMEAIDALSPDADGACVLHLHWIHPVLTGDDPAAVAASTRRFLARLEAARARGVAIWWTVHNALSHAGRWPEQERTLRRELARLADRVYLHHPMARSLLDWLPEEAPLWLWEHPSYPRRTITDTERLRLRASLGLSPEDFVVTAFGSMKDYKGLEQYLPVFQRVMEQNPCFKLVIAGKLASRAARRRLKDLPAGQLVVDDRFIPEKELAGIIQAADYAFLCYRAILTSGSLFQAFSLSVPVIAPTLGTIPAYVVPGWNGYLYSSGGALERLLALRARDDADFRSVLARNALGTVHAAERTG</sequence>
<keyword evidence="1" id="KW-0328">Glycosyltransferase</keyword>
<name>A0ABU0W819_9GAMM</name>
<organism evidence="1 2">
    <name type="scientific">Natronospira bacteriovora</name>
    <dbReference type="NCBI Taxonomy" id="3069753"/>
    <lineage>
        <taxon>Bacteria</taxon>
        <taxon>Pseudomonadati</taxon>
        <taxon>Pseudomonadota</taxon>
        <taxon>Gammaproteobacteria</taxon>
        <taxon>Natronospirales</taxon>
        <taxon>Natronospiraceae</taxon>
        <taxon>Natronospira</taxon>
    </lineage>
</organism>
<keyword evidence="2" id="KW-1185">Reference proteome</keyword>
<dbReference type="SUPFAM" id="SSF53448">
    <property type="entry name" value="Nucleotide-diphospho-sugar transferases"/>
    <property type="match status" value="1"/>
</dbReference>
<protein>
    <submittedName>
        <fullName evidence="1">Glycosyltransferase</fullName>
        <ecNumber evidence="1">2.4.-.-</ecNumber>
    </submittedName>
</protein>
<dbReference type="Gene3D" id="3.40.50.2000">
    <property type="entry name" value="Glycogen Phosphorylase B"/>
    <property type="match status" value="1"/>
</dbReference>
<dbReference type="RefSeq" id="WP_306728641.1">
    <property type="nucleotide sequence ID" value="NZ_JAVDDT010000006.1"/>
</dbReference>